<keyword evidence="6" id="KW-1003">Cell membrane</keyword>
<dbReference type="EMBL" id="CP002299">
    <property type="protein sequence ID" value="ADP80199.1"/>
    <property type="molecule type" value="Genomic_DNA"/>
</dbReference>
<dbReference type="PANTHER" id="PTHR43229">
    <property type="entry name" value="NODULATION PROTEIN J"/>
    <property type="match status" value="1"/>
</dbReference>
<evidence type="ECO:0000256" key="6">
    <source>
        <dbReference type="RuleBase" id="RU361157"/>
    </source>
</evidence>
<feature type="transmembrane region" description="Helical" evidence="6">
    <location>
        <begin position="236"/>
        <end position="254"/>
    </location>
</feature>
<name>E3IXP0_PSEI1</name>
<evidence type="ECO:0000256" key="4">
    <source>
        <dbReference type="ARBA" id="ARBA00023136"/>
    </source>
</evidence>
<organism evidence="8 9">
    <name type="scientific">Pseudofrankia inefficax (strain DSM 45817 / CECT 9037 / DDB 130130 / EuI1c)</name>
    <name type="common">Frankia inefficax</name>
    <dbReference type="NCBI Taxonomy" id="298654"/>
    <lineage>
        <taxon>Bacteria</taxon>
        <taxon>Bacillati</taxon>
        <taxon>Actinomycetota</taxon>
        <taxon>Actinomycetes</taxon>
        <taxon>Frankiales</taxon>
        <taxon>Frankiaceae</taxon>
        <taxon>Pseudofrankia</taxon>
    </lineage>
</organism>
<dbReference type="PROSITE" id="PS51012">
    <property type="entry name" value="ABC_TM2"/>
    <property type="match status" value="1"/>
</dbReference>
<evidence type="ECO:0000256" key="1">
    <source>
        <dbReference type="ARBA" id="ARBA00004141"/>
    </source>
</evidence>
<dbReference type="GO" id="GO:0046677">
    <property type="term" value="P:response to antibiotic"/>
    <property type="evidence" value="ECO:0007669"/>
    <property type="project" value="UniProtKB-KW"/>
</dbReference>
<feature type="transmembrane region" description="Helical" evidence="6">
    <location>
        <begin position="185"/>
        <end position="207"/>
    </location>
</feature>
<dbReference type="AlphaFoldDB" id="E3IXP0"/>
<dbReference type="PANTHER" id="PTHR43229:SF2">
    <property type="entry name" value="NODULATION PROTEIN J"/>
    <property type="match status" value="1"/>
</dbReference>
<dbReference type="PIRSF" id="PIRSF006648">
    <property type="entry name" value="DrrB"/>
    <property type="match status" value="1"/>
</dbReference>
<dbReference type="RefSeq" id="WP_013423318.1">
    <property type="nucleotide sequence ID" value="NC_014666.1"/>
</dbReference>
<dbReference type="Proteomes" id="UP000002484">
    <property type="component" value="Chromosome"/>
</dbReference>
<dbReference type="eggNOG" id="COG0842">
    <property type="taxonomic scope" value="Bacteria"/>
</dbReference>
<keyword evidence="4 6" id="KW-0472">Membrane</keyword>
<evidence type="ECO:0000313" key="8">
    <source>
        <dbReference type="EMBL" id="ADP80199.1"/>
    </source>
</evidence>
<keyword evidence="2 6" id="KW-0812">Transmembrane</keyword>
<dbReference type="HOGENOM" id="CLU_039483_2_0_11"/>
<dbReference type="InterPro" id="IPR000412">
    <property type="entry name" value="ABC_2_transport"/>
</dbReference>
<reference evidence="8 9" key="1">
    <citation type="submission" date="2010-10" db="EMBL/GenBank/DDBJ databases">
        <title>Complete sequence of Frankia sp. EuI1c.</title>
        <authorList>
            <consortium name="US DOE Joint Genome Institute"/>
            <person name="Lucas S."/>
            <person name="Copeland A."/>
            <person name="Lapidus A."/>
            <person name="Cheng J.-F."/>
            <person name="Bruce D."/>
            <person name="Goodwin L."/>
            <person name="Pitluck S."/>
            <person name="Chertkov O."/>
            <person name="Detter J.C."/>
            <person name="Han C."/>
            <person name="Tapia R."/>
            <person name="Land M."/>
            <person name="Hauser L."/>
            <person name="Jeffries C."/>
            <person name="Kyrpides N."/>
            <person name="Ivanova N."/>
            <person name="Mikhailova N."/>
            <person name="Beauchemin N."/>
            <person name="Sen A."/>
            <person name="Sur S.A."/>
            <person name="Gtari M."/>
            <person name="Wall L."/>
            <person name="Tisa L."/>
            <person name="Woyke T."/>
        </authorList>
    </citation>
    <scope>NUCLEOTIDE SEQUENCE [LARGE SCALE GENOMIC DNA]</scope>
    <source>
        <strain evidence="9">DSM 45817 / CECT 9037 / EuI1c</strain>
    </source>
</reference>
<keyword evidence="9" id="KW-1185">Reference proteome</keyword>
<dbReference type="InParanoid" id="E3IXP0"/>
<proteinExistence type="inferred from homology"/>
<evidence type="ECO:0000256" key="3">
    <source>
        <dbReference type="ARBA" id="ARBA00022989"/>
    </source>
</evidence>
<evidence type="ECO:0000313" key="9">
    <source>
        <dbReference type="Proteomes" id="UP000002484"/>
    </source>
</evidence>
<dbReference type="KEGG" id="fri:FraEuI1c_2160"/>
<dbReference type="InterPro" id="IPR051784">
    <property type="entry name" value="Nod_factor_ABC_transporter"/>
</dbReference>
<dbReference type="InterPro" id="IPR047817">
    <property type="entry name" value="ABC2_TM_bact-type"/>
</dbReference>
<evidence type="ECO:0000256" key="2">
    <source>
        <dbReference type="ARBA" id="ARBA00022692"/>
    </source>
</evidence>
<evidence type="ECO:0000259" key="7">
    <source>
        <dbReference type="PROSITE" id="PS51012"/>
    </source>
</evidence>
<keyword evidence="5" id="KW-0046">Antibiotic resistance</keyword>
<protein>
    <recommendedName>
        <fullName evidence="6">Transport permease protein</fullName>
    </recommendedName>
</protein>
<dbReference type="OrthoDB" id="3370990at2"/>
<gene>
    <name evidence="8" type="ordered locus">FraEuI1c_2160</name>
</gene>
<keyword evidence="6" id="KW-0813">Transport</keyword>
<sequence>MSTTYTVRDSATMLRRNLLHIRRYPSLSIMLVAQPILFLLLFVYVFGGTLGAGLPGHPGGGDRGDYLVFITPGILIMTVASVALGTAISTATDMTTGIISRFRTMNIARASVLTGHVLGAVLKTAFAVVIVTAFAFLLGFRSGASPLDWLGAVGLLVLIAFSLTWLTVGMGLAADSVETASNTPLFLVMLPFISSGFVPTDAMPVGLRQFAQHQPFTPMINTLRALVTGTPTDADLWLAIGWCALIALLGYLWSRRLFLRVPTK</sequence>
<accession>E3IXP0</accession>
<feature type="transmembrane region" description="Helical" evidence="6">
    <location>
        <begin position="112"/>
        <end position="137"/>
    </location>
</feature>
<dbReference type="InterPro" id="IPR013525">
    <property type="entry name" value="ABC2_TM"/>
</dbReference>
<feature type="transmembrane region" description="Helical" evidence="6">
    <location>
        <begin position="149"/>
        <end position="173"/>
    </location>
</feature>
<dbReference type="GO" id="GO:0140359">
    <property type="term" value="F:ABC-type transporter activity"/>
    <property type="evidence" value="ECO:0007669"/>
    <property type="project" value="InterPro"/>
</dbReference>
<feature type="transmembrane region" description="Helical" evidence="6">
    <location>
        <begin position="66"/>
        <end position="91"/>
    </location>
</feature>
<dbReference type="GO" id="GO:0043190">
    <property type="term" value="C:ATP-binding cassette (ABC) transporter complex"/>
    <property type="evidence" value="ECO:0007669"/>
    <property type="project" value="InterPro"/>
</dbReference>
<dbReference type="Pfam" id="PF01061">
    <property type="entry name" value="ABC2_membrane"/>
    <property type="match status" value="1"/>
</dbReference>
<evidence type="ECO:0000256" key="5">
    <source>
        <dbReference type="ARBA" id="ARBA00023251"/>
    </source>
</evidence>
<comment type="subcellular location">
    <subcellularLocation>
        <location evidence="6">Cell membrane</location>
        <topology evidence="6">Multi-pass membrane protein</topology>
    </subcellularLocation>
    <subcellularLocation>
        <location evidence="1">Membrane</location>
        <topology evidence="1">Multi-pass membrane protein</topology>
    </subcellularLocation>
</comment>
<dbReference type="STRING" id="298654.FraEuI1c_2160"/>
<keyword evidence="3 6" id="KW-1133">Transmembrane helix</keyword>
<comment type="similarity">
    <text evidence="6">Belongs to the ABC-2 integral membrane protein family.</text>
</comment>
<feature type="transmembrane region" description="Helical" evidence="6">
    <location>
        <begin position="24"/>
        <end position="46"/>
    </location>
</feature>
<feature type="domain" description="ABC transmembrane type-2" evidence="7">
    <location>
        <begin position="26"/>
        <end position="261"/>
    </location>
</feature>